<dbReference type="Proteomes" id="UP000308600">
    <property type="component" value="Unassembled WGS sequence"/>
</dbReference>
<gene>
    <name evidence="1" type="ORF">BDN72DRAFT_905547</name>
</gene>
<reference evidence="1 2" key="1">
    <citation type="journal article" date="2019" name="Nat. Ecol. Evol.">
        <title>Megaphylogeny resolves global patterns of mushroom evolution.</title>
        <authorList>
            <person name="Varga T."/>
            <person name="Krizsan K."/>
            <person name="Foldi C."/>
            <person name="Dima B."/>
            <person name="Sanchez-Garcia M."/>
            <person name="Sanchez-Ramirez S."/>
            <person name="Szollosi G.J."/>
            <person name="Szarkandi J.G."/>
            <person name="Papp V."/>
            <person name="Albert L."/>
            <person name="Andreopoulos W."/>
            <person name="Angelini C."/>
            <person name="Antonin V."/>
            <person name="Barry K.W."/>
            <person name="Bougher N.L."/>
            <person name="Buchanan P."/>
            <person name="Buyck B."/>
            <person name="Bense V."/>
            <person name="Catcheside P."/>
            <person name="Chovatia M."/>
            <person name="Cooper J."/>
            <person name="Damon W."/>
            <person name="Desjardin D."/>
            <person name="Finy P."/>
            <person name="Geml J."/>
            <person name="Haridas S."/>
            <person name="Hughes K."/>
            <person name="Justo A."/>
            <person name="Karasinski D."/>
            <person name="Kautmanova I."/>
            <person name="Kiss B."/>
            <person name="Kocsube S."/>
            <person name="Kotiranta H."/>
            <person name="LaButti K.M."/>
            <person name="Lechner B.E."/>
            <person name="Liimatainen K."/>
            <person name="Lipzen A."/>
            <person name="Lukacs Z."/>
            <person name="Mihaltcheva S."/>
            <person name="Morgado L.N."/>
            <person name="Niskanen T."/>
            <person name="Noordeloos M.E."/>
            <person name="Ohm R.A."/>
            <person name="Ortiz-Santana B."/>
            <person name="Ovrebo C."/>
            <person name="Racz N."/>
            <person name="Riley R."/>
            <person name="Savchenko A."/>
            <person name="Shiryaev A."/>
            <person name="Soop K."/>
            <person name="Spirin V."/>
            <person name="Szebenyi C."/>
            <person name="Tomsovsky M."/>
            <person name="Tulloss R.E."/>
            <person name="Uehling J."/>
            <person name="Grigoriev I.V."/>
            <person name="Vagvolgyi C."/>
            <person name="Papp T."/>
            <person name="Martin F.M."/>
            <person name="Miettinen O."/>
            <person name="Hibbett D.S."/>
            <person name="Nagy L.G."/>
        </authorList>
    </citation>
    <scope>NUCLEOTIDE SEQUENCE [LARGE SCALE GENOMIC DNA]</scope>
    <source>
        <strain evidence="1 2">NL-1719</strain>
    </source>
</reference>
<keyword evidence="2" id="KW-1185">Reference proteome</keyword>
<name>A0ACD3A239_9AGAR</name>
<accession>A0ACD3A239</accession>
<proteinExistence type="predicted"/>
<organism evidence="1 2">
    <name type="scientific">Pluteus cervinus</name>
    <dbReference type="NCBI Taxonomy" id="181527"/>
    <lineage>
        <taxon>Eukaryota</taxon>
        <taxon>Fungi</taxon>
        <taxon>Dikarya</taxon>
        <taxon>Basidiomycota</taxon>
        <taxon>Agaricomycotina</taxon>
        <taxon>Agaricomycetes</taxon>
        <taxon>Agaricomycetidae</taxon>
        <taxon>Agaricales</taxon>
        <taxon>Pluteineae</taxon>
        <taxon>Pluteaceae</taxon>
        <taxon>Pluteus</taxon>
    </lineage>
</organism>
<protein>
    <submittedName>
        <fullName evidence="1">Uncharacterized protein</fullName>
    </submittedName>
</protein>
<evidence type="ECO:0000313" key="2">
    <source>
        <dbReference type="Proteomes" id="UP000308600"/>
    </source>
</evidence>
<sequence>MEGGVSAAEELKLLKLRLQVAEKEKEVKQNKPSPAAKAKPGPKSKEKALAVDGDVGGEGGGKAKRAAPVIVWSEAKNTPLTGMFLTLIEESNPWRQAFGFSKGDPGHGANSQYRKHHDQLKDTGHGLVMSGHESDITSVSEIANVWDKIKVTFPWYKHMGDLLGSSPIHSRTAITHSTSVLNLSALEAKTSSEPAGIIGRGASQSPSFDDDEEDNAPTPPPSHDFDASSDVTPLSPTKDKPTPALPKVEPDSKVIPQKRKAPTMGEQITAALEVSHDTQIETMHTKISARKDIEVMRLASQENVENRCLESVENMETKRLKFQSDEAARNRQHDLMMIAQQIELERIKHGLPGQGLDPTLFR</sequence>
<evidence type="ECO:0000313" key="1">
    <source>
        <dbReference type="EMBL" id="TFK59785.1"/>
    </source>
</evidence>
<dbReference type="EMBL" id="ML208895">
    <property type="protein sequence ID" value="TFK59785.1"/>
    <property type="molecule type" value="Genomic_DNA"/>
</dbReference>